<dbReference type="GO" id="GO:0046872">
    <property type="term" value="F:metal ion binding"/>
    <property type="evidence" value="ECO:0007669"/>
    <property type="project" value="UniProtKB-KW"/>
</dbReference>
<evidence type="ECO:0000256" key="5">
    <source>
        <dbReference type="ARBA" id="ARBA00023004"/>
    </source>
</evidence>
<reference evidence="9 10" key="1">
    <citation type="submission" date="2018-06" db="EMBL/GenBank/DDBJ databases">
        <title>Genomic Encyclopedia of Archaeal and Bacterial Type Strains, Phase II (KMG-II): from individual species to whole genera.</title>
        <authorList>
            <person name="Goeker M."/>
        </authorList>
    </citation>
    <scope>NUCLEOTIDE SEQUENCE [LARGE SCALE GENOMIC DNA]</scope>
    <source>
        <strain evidence="9 10">DSM 13087</strain>
    </source>
</reference>
<keyword evidence="2 6" id="KW-0349">Heme</keyword>
<protein>
    <submittedName>
        <fullName evidence="9">Cbb3-type cytochrome c oxidase subunit III</fullName>
    </submittedName>
</protein>
<accession>A0A2W7QDJ7</accession>
<keyword evidence="1" id="KW-0813">Transport</keyword>
<dbReference type="InterPro" id="IPR009056">
    <property type="entry name" value="Cyt_c-like_dom"/>
</dbReference>
<dbReference type="STRING" id="121821.GCA_001870675_01869"/>
<feature type="signal peptide" evidence="7">
    <location>
        <begin position="1"/>
        <end position="19"/>
    </location>
</feature>
<evidence type="ECO:0000256" key="3">
    <source>
        <dbReference type="ARBA" id="ARBA00022723"/>
    </source>
</evidence>
<dbReference type="PROSITE" id="PS51007">
    <property type="entry name" value="CYTC"/>
    <property type="match status" value="1"/>
</dbReference>
<dbReference type="Gene3D" id="1.10.760.10">
    <property type="entry name" value="Cytochrome c-like domain"/>
    <property type="match status" value="1"/>
</dbReference>
<evidence type="ECO:0000256" key="1">
    <source>
        <dbReference type="ARBA" id="ARBA00022448"/>
    </source>
</evidence>
<keyword evidence="5 6" id="KW-0408">Iron</keyword>
<dbReference type="Proteomes" id="UP000249364">
    <property type="component" value="Unassembled WGS sequence"/>
</dbReference>
<evidence type="ECO:0000313" key="10">
    <source>
        <dbReference type="Proteomes" id="UP000249364"/>
    </source>
</evidence>
<dbReference type="Pfam" id="PF00034">
    <property type="entry name" value="Cytochrom_C"/>
    <property type="match status" value="1"/>
</dbReference>
<dbReference type="InterPro" id="IPR036909">
    <property type="entry name" value="Cyt_c-like_dom_sf"/>
</dbReference>
<dbReference type="EMBL" id="QKZQ01000004">
    <property type="protein sequence ID" value="PZX46243.1"/>
    <property type="molecule type" value="Genomic_DNA"/>
</dbReference>
<evidence type="ECO:0000313" key="9">
    <source>
        <dbReference type="EMBL" id="PZX46243.1"/>
    </source>
</evidence>
<evidence type="ECO:0000256" key="6">
    <source>
        <dbReference type="PROSITE-ProRule" id="PRU00433"/>
    </source>
</evidence>
<evidence type="ECO:0000259" key="8">
    <source>
        <dbReference type="PROSITE" id="PS51007"/>
    </source>
</evidence>
<dbReference type="PANTHER" id="PTHR33751">
    <property type="entry name" value="CBB3-TYPE CYTOCHROME C OXIDASE SUBUNIT FIXP"/>
    <property type="match status" value="1"/>
</dbReference>
<evidence type="ECO:0000256" key="4">
    <source>
        <dbReference type="ARBA" id="ARBA00022982"/>
    </source>
</evidence>
<name>A0A2W7QDJ7_9RHOB</name>
<sequence length="125" mass="13216">MRSLASITAMFVFVMPAFATESAKPAAVAIEQSGQPDGVFEAVDMDAGAVLYADGCAQCHGRAGRGMASFPSLKGRDTDYISNRLERYRAGESIGPNSALMMPVSAELSDAEIANLAAFISEDFR</sequence>
<dbReference type="PANTHER" id="PTHR33751:SF9">
    <property type="entry name" value="CYTOCHROME C4"/>
    <property type="match status" value="1"/>
</dbReference>
<keyword evidence="4" id="KW-0249">Electron transport</keyword>
<dbReference type="GO" id="GO:0020037">
    <property type="term" value="F:heme binding"/>
    <property type="evidence" value="ECO:0007669"/>
    <property type="project" value="InterPro"/>
</dbReference>
<evidence type="ECO:0000256" key="2">
    <source>
        <dbReference type="ARBA" id="ARBA00022617"/>
    </source>
</evidence>
<keyword evidence="3 6" id="KW-0479">Metal-binding</keyword>
<proteinExistence type="predicted"/>
<dbReference type="RefSeq" id="WP_245735463.1">
    <property type="nucleotide sequence ID" value="NZ_MEHT01000007.1"/>
</dbReference>
<keyword evidence="7" id="KW-0732">Signal</keyword>
<feature type="chain" id="PRO_5016136829" evidence="7">
    <location>
        <begin position="20"/>
        <end position="125"/>
    </location>
</feature>
<comment type="caution">
    <text evidence="9">The sequence shown here is derived from an EMBL/GenBank/DDBJ whole genome shotgun (WGS) entry which is preliminary data.</text>
</comment>
<dbReference type="InterPro" id="IPR050597">
    <property type="entry name" value="Cytochrome_c_Oxidase_Subunit"/>
</dbReference>
<keyword evidence="10" id="KW-1185">Reference proteome</keyword>
<gene>
    <name evidence="9" type="ORF">LY56_01215</name>
</gene>
<dbReference type="AlphaFoldDB" id="A0A2W7QDJ7"/>
<dbReference type="SUPFAM" id="SSF46626">
    <property type="entry name" value="Cytochrome c"/>
    <property type="match status" value="1"/>
</dbReference>
<feature type="domain" description="Cytochrome c" evidence="8">
    <location>
        <begin position="43"/>
        <end position="124"/>
    </location>
</feature>
<dbReference type="GO" id="GO:0009055">
    <property type="term" value="F:electron transfer activity"/>
    <property type="evidence" value="ECO:0007669"/>
    <property type="project" value="InterPro"/>
</dbReference>
<organism evidence="9 10">
    <name type="scientific">Roseinatronobacter thiooxidans</name>
    <dbReference type="NCBI Taxonomy" id="121821"/>
    <lineage>
        <taxon>Bacteria</taxon>
        <taxon>Pseudomonadati</taxon>
        <taxon>Pseudomonadota</taxon>
        <taxon>Alphaproteobacteria</taxon>
        <taxon>Rhodobacterales</taxon>
        <taxon>Paracoccaceae</taxon>
        <taxon>Roseinatronobacter</taxon>
    </lineage>
</organism>
<evidence type="ECO:0000256" key="7">
    <source>
        <dbReference type="SAM" id="SignalP"/>
    </source>
</evidence>